<keyword evidence="1" id="KW-0472">Membrane</keyword>
<feature type="transmembrane region" description="Helical" evidence="1">
    <location>
        <begin position="122"/>
        <end position="147"/>
    </location>
</feature>
<accession>A0A7M2Z2J6</accession>
<comment type="caution">
    <text evidence="2">The sequence shown here is derived from an EMBL/GenBank/DDBJ whole genome shotgun (WGS) entry which is preliminary data.</text>
</comment>
<dbReference type="RefSeq" id="WP_114795042.1">
    <property type="nucleotide sequence ID" value="NZ_QQZY01000001.1"/>
</dbReference>
<gene>
    <name evidence="2" type="ORF">Gocc_0631</name>
</gene>
<protein>
    <recommendedName>
        <fullName evidence="4">YfhO family protein</fullName>
    </recommendedName>
</protein>
<dbReference type="AlphaFoldDB" id="A0A7M2Z2J6"/>
<feature type="transmembrane region" description="Helical" evidence="1">
    <location>
        <begin position="220"/>
        <end position="242"/>
    </location>
</feature>
<feature type="transmembrane region" description="Helical" evidence="1">
    <location>
        <begin position="193"/>
        <end position="214"/>
    </location>
</feature>
<dbReference type="EMBL" id="QQZY01000001">
    <property type="protein sequence ID" value="RDI76212.1"/>
    <property type="molecule type" value="Genomic_DNA"/>
</dbReference>
<proteinExistence type="predicted"/>
<feature type="transmembrane region" description="Helical" evidence="1">
    <location>
        <begin position="299"/>
        <end position="318"/>
    </location>
</feature>
<reference evidence="3" key="2">
    <citation type="journal article" date="2019" name="MicrobiologyOpen">
        <title>High-quality draft genome sequence of Gaiella occulta isolated from a 150 meter deep mineral water borehole and comparison with the genome sequences of other deep-branching lineages of the phylum Actinobacteria.</title>
        <authorList>
            <person name="Severino R."/>
            <person name="Froufe H.J.C."/>
            <person name="Barroso C."/>
            <person name="Albuquerque L."/>
            <person name="Lobo-da-Cunha A."/>
            <person name="da Costa M.S."/>
            <person name="Egas C."/>
        </authorList>
    </citation>
    <scope>NUCLEOTIDE SEQUENCE [LARGE SCALE GENOMIC DNA]</scope>
    <source>
        <strain evidence="3">F2-233</strain>
    </source>
</reference>
<evidence type="ECO:0000313" key="2">
    <source>
        <dbReference type="EMBL" id="RDI76212.1"/>
    </source>
</evidence>
<reference evidence="2 3" key="1">
    <citation type="submission" date="2018-07" db="EMBL/GenBank/DDBJ databases">
        <title>High-quality-draft genome sequence of Gaiella occulta.</title>
        <authorList>
            <person name="Severino R."/>
            <person name="Froufe H.J.C."/>
            <person name="Rainey F.A."/>
            <person name="Barroso C."/>
            <person name="Albuquerque L."/>
            <person name="Lobo-Da-Cunha A."/>
            <person name="Da Costa M.S."/>
            <person name="Egas C."/>
        </authorList>
    </citation>
    <scope>NUCLEOTIDE SEQUENCE [LARGE SCALE GENOMIC DNA]</scope>
    <source>
        <strain evidence="2 3">F2-233</strain>
    </source>
</reference>
<evidence type="ECO:0008006" key="4">
    <source>
        <dbReference type="Google" id="ProtNLM"/>
    </source>
</evidence>
<feature type="transmembrane region" description="Helical" evidence="1">
    <location>
        <begin position="76"/>
        <end position="101"/>
    </location>
</feature>
<sequence length="542" mass="58446">MTSLAPPASTHPLAREALVASGLAAAVAAALAWLGPPGSDVAAHVYQAALYQKHGFELWNNFWYEGRYSFVTYSLLYYPAAALLGIRLLAVASIATAALAFTVVAAREWGPASRWSNRSFAVVWAGVVLSGAFPFALGAALALLALWSLQSRARVRFALLTALCFAASPVAFILLVVLLAAVALARAPKRDDLVLPAVTVSAIGVVELVLWRVFPGGGRFPFSIEELAAACAFCLLGMALTWRVPAARVLRWIYVVYLPVLIAAFLVPSSLGENIARLRFAAVPLAILTLSLRRWRPFPLAAVAFVLALSWNVAPLAASYAKGASDPAADARYWTPAVAFLQTNLDPSYRVEVVDTAGHWAAAYLPAAGIPITRGWFRQEDFPRNSVLYDDELGPRSYVGWLRRMAVRYVVLPDAPLDYSAKGEARLLAGGRSGLRPVFRSAHITVYAVPSPRELVTGPGAAHVLRFDHTRLTFSVGRRGRYRIATSWSPYWRVSRGCIERGSDGMTVLDAPRAGTVTMRFMLGAAPALATLAGRPVRSCAT</sequence>
<evidence type="ECO:0000313" key="3">
    <source>
        <dbReference type="Proteomes" id="UP000254134"/>
    </source>
</evidence>
<dbReference type="Proteomes" id="UP000254134">
    <property type="component" value="Unassembled WGS sequence"/>
</dbReference>
<keyword evidence="3" id="KW-1185">Reference proteome</keyword>
<keyword evidence="1" id="KW-1133">Transmembrane helix</keyword>
<keyword evidence="1" id="KW-0812">Transmembrane</keyword>
<organism evidence="2 3">
    <name type="scientific">Gaiella occulta</name>
    <dbReference type="NCBI Taxonomy" id="1002870"/>
    <lineage>
        <taxon>Bacteria</taxon>
        <taxon>Bacillati</taxon>
        <taxon>Actinomycetota</taxon>
        <taxon>Thermoleophilia</taxon>
        <taxon>Gaiellales</taxon>
        <taxon>Gaiellaceae</taxon>
        <taxon>Gaiella</taxon>
    </lineage>
</organism>
<name>A0A7M2Z2J6_9ACTN</name>
<feature type="transmembrane region" description="Helical" evidence="1">
    <location>
        <begin position="159"/>
        <end position="181"/>
    </location>
</feature>
<evidence type="ECO:0000256" key="1">
    <source>
        <dbReference type="SAM" id="Phobius"/>
    </source>
</evidence>
<feature type="transmembrane region" description="Helical" evidence="1">
    <location>
        <begin position="275"/>
        <end position="292"/>
    </location>
</feature>
<dbReference type="OrthoDB" id="5178168at2"/>
<feature type="transmembrane region" description="Helical" evidence="1">
    <location>
        <begin position="249"/>
        <end position="269"/>
    </location>
</feature>